<name>A0ABD6FBR6_9PSEU</name>
<evidence type="ECO:0000256" key="2">
    <source>
        <dbReference type="ARBA" id="ARBA00022857"/>
    </source>
</evidence>
<evidence type="ECO:0000256" key="1">
    <source>
        <dbReference type="ARBA" id="ARBA00004921"/>
    </source>
</evidence>
<dbReference type="PANTHER" id="PTHR23429">
    <property type="entry name" value="GLUCOSE-6-PHOSPHATE 1-DEHYDROGENASE G6PD"/>
    <property type="match status" value="1"/>
</dbReference>
<feature type="non-terminal residue" evidence="6">
    <location>
        <position position="1"/>
    </location>
</feature>
<protein>
    <submittedName>
        <fullName evidence="6">Glucose-6-phosphate dehydrogenase</fullName>
    </submittedName>
</protein>
<dbReference type="Pfam" id="PF02781">
    <property type="entry name" value="G6PD_C"/>
    <property type="match status" value="1"/>
</dbReference>
<reference evidence="6 7" key="1">
    <citation type="journal article" date="2021" name="BMC Genomics">
        <title>Genome-resolved metagenome and metatranscriptome analyses of thermophilic composting reveal key bacterial players and their metabolic interactions.</title>
        <authorList>
            <person name="Braga L.P.P."/>
            <person name="Pereira R.V."/>
            <person name="Martins L.F."/>
            <person name="Moura L.M.S."/>
            <person name="Sanchez F.B."/>
            <person name="Patane J.S.L."/>
            <person name="da Silva A.M."/>
            <person name="Setubal J.C."/>
        </authorList>
    </citation>
    <scope>NUCLEOTIDE SEQUENCE [LARGE SCALE GENOMIC DNA]</scope>
    <source>
        <strain evidence="6">ZC4RG45</strain>
    </source>
</reference>
<dbReference type="InterPro" id="IPR022675">
    <property type="entry name" value="G6P_DH_C"/>
</dbReference>
<evidence type="ECO:0000259" key="5">
    <source>
        <dbReference type="Pfam" id="PF02781"/>
    </source>
</evidence>
<dbReference type="AlphaFoldDB" id="A0ABD6FBR6"/>
<sequence length="191" mass="21461">VKGYLEEDGIPPDSTTETYAAIKLEIANRRWAGVPFYLRTGKRLGRRVTEIAVVFKRAPHLPFDHTATEELGQNALVVRIQPDEGVTLRFGSKVPGSTMEVRDVTMDFGYGHAFTESSPEAYERLILDVLLGEPSLFPGNEEVELSWQILDPVLKHWERSGTRPEPYPPGSWGPPSADALLARTGRHWRRP</sequence>
<comment type="caution">
    <text evidence="6">The sequence shown here is derived from an EMBL/GenBank/DDBJ whole genome shotgun (WGS) entry which is preliminary data.</text>
</comment>
<dbReference type="GO" id="GO:0016491">
    <property type="term" value="F:oxidoreductase activity"/>
    <property type="evidence" value="ECO:0007669"/>
    <property type="project" value="UniProtKB-KW"/>
</dbReference>
<gene>
    <name evidence="6" type="ORF">DIU77_001460</name>
</gene>
<keyword evidence="3" id="KW-0560">Oxidoreductase</keyword>
<dbReference type="Proteomes" id="UP000249324">
    <property type="component" value="Unassembled WGS sequence"/>
</dbReference>
<dbReference type="PANTHER" id="PTHR23429:SF0">
    <property type="entry name" value="GLUCOSE-6-PHOSPHATE 1-DEHYDROGENASE"/>
    <property type="match status" value="1"/>
</dbReference>
<evidence type="ECO:0000313" key="7">
    <source>
        <dbReference type="Proteomes" id="UP000249324"/>
    </source>
</evidence>
<dbReference type="InterPro" id="IPR001282">
    <property type="entry name" value="G6P_DH"/>
</dbReference>
<comment type="pathway">
    <text evidence="1">Carbohydrate degradation.</text>
</comment>
<dbReference type="EMBL" id="QGUI02000007">
    <property type="protein sequence ID" value="MFO7190901.1"/>
    <property type="molecule type" value="Genomic_DNA"/>
</dbReference>
<evidence type="ECO:0000256" key="3">
    <source>
        <dbReference type="ARBA" id="ARBA00023002"/>
    </source>
</evidence>
<keyword evidence="4" id="KW-0119">Carbohydrate metabolism</keyword>
<keyword evidence="2" id="KW-0521">NADP</keyword>
<feature type="domain" description="Glucose-6-phosphate dehydrogenase C-terminal" evidence="5">
    <location>
        <begin position="1"/>
        <end position="189"/>
    </location>
</feature>
<evidence type="ECO:0000313" key="6">
    <source>
        <dbReference type="EMBL" id="MFO7190901.1"/>
    </source>
</evidence>
<accession>A0ABD6FBR6</accession>
<organism evidence="6 7">
    <name type="scientific">Thermocrispum agreste</name>
    <dbReference type="NCBI Taxonomy" id="37925"/>
    <lineage>
        <taxon>Bacteria</taxon>
        <taxon>Bacillati</taxon>
        <taxon>Actinomycetota</taxon>
        <taxon>Actinomycetes</taxon>
        <taxon>Pseudonocardiales</taxon>
        <taxon>Pseudonocardiaceae</taxon>
        <taxon>Thermocrispum</taxon>
    </lineage>
</organism>
<evidence type="ECO:0000256" key="4">
    <source>
        <dbReference type="ARBA" id="ARBA00023277"/>
    </source>
</evidence>
<dbReference type="Gene3D" id="3.30.360.10">
    <property type="entry name" value="Dihydrodipicolinate Reductase, domain 2"/>
    <property type="match status" value="1"/>
</dbReference>
<proteinExistence type="predicted"/>
<dbReference type="SUPFAM" id="SSF55347">
    <property type="entry name" value="Glyceraldehyde-3-phosphate dehydrogenase-like, C-terminal domain"/>
    <property type="match status" value="1"/>
</dbReference>